<gene>
    <name evidence="1" type="ORF">A2310_03770</name>
</gene>
<dbReference type="GO" id="GO:0009423">
    <property type="term" value="P:chorismate biosynthetic process"/>
    <property type="evidence" value="ECO:0007669"/>
    <property type="project" value="TreeGrafter"/>
</dbReference>
<name>A0A1F4SWM2_UNCSA</name>
<dbReference type="InterPro" id="IPR036291">
    <property type="entry name" value="NAD(P)-bd_dom_sf"/>
</dbReference>
<dbReference type="AlphaFoldDB" id="A0A1F4SWM2"/>
<dbReference type="PANTHER" id="PTHR21089:SF1">
    <property type="entry name" value="BIFUNCTIONAL 3-DEHYDROQUINATE DEHYDRATASE_SHIKIMATE DEHYDROGENASE, CHLOROPLASTIC"/>
    <property type="match status" value="1"/>
</dbReference>
<reference evidence="1 2" key="1">
    <citation type="journal article" date="2016" name="Nat. Commun.">
        <title>Thousands of microbial genomes shed light on interconnected biogeochemical processes in an aquifer system.</title>
        <authorList>
            <person name="Anantharaman K."/>
            <person name="Brown C.T."/>
            <person name="Hug L.A."/>
            <person name="Sharon I."/>
            <person name="Castelle C.J."/>
            <person name="Probst A.J."/>
            <person name="Thomas B.C."/>
            <person name="Singh A."/>
            <person name="Wilkins M.J."/>
            <person name="Karaoz U."/>
            <person name="Brodie E.L."/>
            <person name="Williams K.H."/>
            <person name="Hubbard S.S."/>
            <person name="Banfield J.F."/>
        </authorList>
    </citation>
    <scope>NUCLEOTIDE SEQUENCE [LARGE SCALE GENOMIC DNA]</scope>
</reference>
<accession>A0A1F4SWM2</accession>
<dbReference type="Gene3D" id="3.40.50.720">
    <property type="entry name" value="NAD(P)-binding Rossmann-like Domain"/>
    <property type="match status" value="1"/>
</dbReference>
<dbReference type="STRING" id="1802579.A2310_03770"/>
<organism evidence="1 2">
    <name type="scientific">candidate division WOR-1 bacterium RIFOXYB2_FULL_37_13</name>
    <dbReference type="NCBI Taxonomy" id="1802579"/>
    <lineage>
        <taxon>Bacteria</taxon>
        <taxon>Bacillati</taxon>
        <taxon>Saganbacteria</taxon>
    </lineage>
</organism>
<dbReference type="GO" id="GO:0019632">
    <property type="term" value="P:shikimate metabolic process"/>
    <property type="evidence" value="ECO:0007669"/>
    <property type="project" value="TreeGrafter"/>
</dbReference>
<dbReference type="Proteomes" id="UP000178417">
    <property type="component" value="Unassembled WGS sequence"/>
</dbReference>
<proteinExistence type="predicted"/>
<comment type="caution">
    <text evidence="1">The sequence shown here is derived from an EMBL/GenBank/DDBJ whole genome shotgun (WGS) entry which is preliminary data.</text>
</comment>
<dbReference type="SUPFAM" id="SSF51735">
    <property type="entry name" value="NAD(P)-binding Rossmann-fold domains"/>
    <property type="match status" value="1"/>
</dbReference>
<evidence type="ECO:0000313" key="2">
    <source>
        <dbReference type="Proteomes" id="UP000178417"/>
    </source>
</evidence>
<dbReference type="PANTHER" id="PTHR21089">
    <property type="entry name" value="SHIKIMATE DEHYDROGENASE"/>
    <property type="match status" value="1"/>
</dbReference>
<dbReference type="InterPro" id="IPR022893">
    <property type="entry name" value="Shikimate_DH_fam"/>
</dbReference>
<evidence type="ECO:0000313" key="1">
    <source>
        <dbReference type="EMBL" id="OGC24839.1"/>
    </source>
</evidence>
<protein>
    <recommendedName>
        <fullName evidence="3">Alcohol dehydrogenase-like C-terminal domain-containing protein</fullName>
    </recommendedName>
</protein>
<dbReference type="GO" id="GO:0004764">
    <property type="term" value="F:shikimate 3-dehydrogenase (NADP+) activity"/>
    <property type="evidence" value="ECO:0007669"/>
    <property type="project" value="InterPro"/>
</dbReference>
<dbReference type="EMBL" id="MEUB01000006">
    <property type="protein sequence ID" value="OGC24839.1"/>
    <property type="molecule type" value="Genomic_DNA"/>
</dbReference>
<evidence type="ECO:0008006" key="3">
    <source>
        <dbReference type="Google" id="ProtNLM"/>
    </source>
</evidence>
<sequence length="182" mass="20123">MYGYNTDAVGFRIAIEEAQTLAAMNEITLKTAVVYGYGGVLGTVVNVLQSMDIQVMVTGRRSEEAEIRAKAFGLPPYDRKPKDLFINATPVTNLTINELLAIKDFVEAIKGSRVAFDHTMPGLALEHLCNEKGILHIPGTRMYWPQMIAQWKLFMAGHIAADRIEGLLREADQLVAHPAPLD</sequence>